<sequence length="144" mass="16348">MTPMPTSTDLQWIDGPLCRFILVGDAPIRCRVGDFLGTRQPYTTSITQISVSERVQHPRKWPILSKPDFGWPVAPVISGLKFASLPLATHTHELCTQADQFELTAYAYRWHLISWSGFEKGRHKSLRNLKTACRVGLTNLWIAK</sequence>
<dbReference type="Proteomes" id="UP000076154">
    <property type="component" value="Unassembled WGS sequence"/>
</dbReference>
<gene>
    <name evidence="1" type="ORF">Hypma_011231</name>
</gene>
<dbReference type="InParanoid" id="A0A369JQQ3"/>
<evidence type="ECO:0000313" key="1">
    <source>
        <dbReference type="EMBL" id="RDB21694.1"/>
    </source>
</evidence>
<keyword evidence="2" id="KW-1185">Reference proteome</keyword>
<accession>A0A369JQQ3</accession>
<name>A0A369JQQ3_HYPMA</name>
<organism evidence="1 2">
    <name type="scientific">Hypsizygus marmoreus</name>
    <name type="common">White beech mushroom</name>
    <name type="synonym">Agaricus marmoreus</name>
    <dbReference type="NCBI Taxonomy" id="39966"/>
    <lineage>
        <taxon>Eukaryota</taxon>
        <taxon>Fungi</taxon>
        <taxon>Dikarya</taxon>
        <taxon>Basidiomycota</taxon>
        <taxon>Agaricomycotina</taxon>
        <taxon>Agaricomycetes</taxon>
        <taxon>Agaricomycetidae</taxon>
        <taxon>Agaricales</taxon>
        <taxon>Tricholomatineae</taxon>
        <taxon>Lyophyllaceae</taxon>
        <taxon>Hypsizygus</taxon>
    </lineage>
</organism>
<proteinExistence type="predicted"/>
<dbReference type="AlphaFoldDB" id="A0A369JQQ3"/>
<protein>
    <submittedName>
        <fullName evidence="1">Uncharacterized protein</fullName>
    </submittedName>
</protein>
<evidence type="ECO:0000313" key="2">
    <source>
        <dbReference type="Proteomes" id="UP000076154"/>
    </source>
</evidence>
<reference evidence="1" key="1">
    <citation type="submission" date="2018-04" db="EMBL/GenBank/DDBJ databases">
        <title>Whole genome sequencing of Hypsizygus marmoreus.</title>
        <authorList>
            <person name="Choi I.-G."/>
            <person name="Min B."/>
            <person name="Kim J.-G."/>
            <person name="Kim S."/>
            <person name="Oh Y.-L."/>
            <person name="Kong W.-S."/>
            <person name="Park H."/>
            <person name="Jeong J."/>
            <person name="Song E.-S."/>
        </authorList>
    </citation>
    <scope>NUCLEOTIDE SEQUENCE [LARGE SCALE GENOMIC DNA]</scope>
    <source>
        <strain evidence="1">51987-8</strain>
    </source>
</reference>
<comment type="caution">
    <text evidence="1">The sequence shown here is derived from an EMBL/GenBank/DDBJ whole genome shotgun (WGS) entry which is preliminary data.</text>
</comment>
<dbReference type="EMBL" id="LUEZ02000054">
    <property type="protein sequence ID" value="RDB21694.1"/>
    <property type="molecule type" value="Genomic_DNA"/>
</dbReference>